<gene>
    <name evidence="2" type="ORF">XM38_011800</name>
</gene>
<keyword evidence="1" id="KW-0472">Membrane</keyword>
<keyword evidence="1" id="KW-0812">Transmembrane</keyword>
<keyword evidence="1" id="KW-1133">Transmembrane helix</keyword>
<feature type="transmembrane region" description="Helical" evidence="1">
    <location>
        <begin position="42"/>
        <end position="60"/>
    </location>
</feature>
<name>A0A1Z3HIU9_9CYAN</name>
<dbReference type="STRING" id="1641165.XM38_14685"/>
<feature type="transmembrane region" description="Helical" evidence="1">
    <location>
        <begin position="131"/>
        <end position="149"/>
    </location>
</feature>
<dbReference type="KEGG" id="hhg:XM38_011800"/>
<organism evidence="2 3">
    <name type="scientific">Halomicronema hongdechloris C2206</name>
    <dbReference type="NCBI Taxonomy" id="1641165"/>
    <lineage>
        <taxon>Bacteria</taxon>
        <taxon>Bacillati</taxon>
        <taxon>Cyanobacteriota</taxon>
        <taxon>Cyanophyceae</taxon>
        <taxon>Nodosilineales</taxon>
        <taxon>Nodosilineaceae</taxon>
        <taxon>Halomicronema</taxon>
    </lineage>
</organism>
<reference evidence="2 3" key="1">
    <citation type="journal article" date="2016" name="Biochim. Biophys. Acta">
        <title>Characterization of red-shifted phycobilisomes isolated from the chlorophyll f-containing cyanobacterium Halomicronema hongdechloris.</title>
        <authorList>
            <person name="Li Y."/>
            <person name="Lin Y."/>
            <person name="Garvey C.J."/>
            <person name="Birch D."/>
            <person name="Corkery R.W."/>
            <person name="Loughlin P.C."/>
            <person name="Scheer H."/>
            <person name="Willows R.D."/>
            <person name="Chen M."/>
        </authorList>
    </citation>
    <scope>NUCLEOTIDE SEQUENCE [LARGE SCALE GENOMIC DNA]</scope>
    <source>
        <strain evidence="2 3">C2206</strain>
    </source>
</reference>
<dbReference type="OrthoDB" id="1550909at2"/>
<protein>
    <submittedName>
        <fullName evidence="2">Uncharacterized protein</fullName>
    </submittedName>
</protein>
<keyword evidence="3" id="KW-1185">Reference proteome</keyword>
<sequence length="215" mass="23517">MSVSQAQTGPEAVASRASLQPRPGWLGGLDRLTGPKATKAELWLQLGPAIAAAIIAPLYARSLPVEWTPLQLGLIAFLGLDMVGGVLTNATATAKRWYHRPGQGWRQHFAFVCLHLVHILLVALVLRSGDWGFFGGVSAYLLMASLVIVRSHRYLQRPIALGLYGLALLGDRYWLTPTPGLEWLLPFLFLKLLVSHLVPEETDRPTASQSTPPKI</sequence>
<feature type="transmembrane region" description="Helical" evidence="1">
    <location>
        <begin position="72"/>
        <end position="92"/>
    </location>
</feature>
<dbReference type="AlphaFoldDB" id="A0A1Z3HIU9"/>
<evidence type="ECO:0000313" key="3">
    <source>
        <dbReference type="Proteomes" id="UP000191901"/>
    </source>
</evidence>
<evidence type="ECO:0000256" key="1">
    <source>
        <dbReference type="SAM" id="Phobius"/>
    </source>
</evidence>
<dbReference type="Proteomes" id="UP000191901">
    <property type="component" value="Chromosome"/>
</dbReference>
<dbReference type="EMBL" id="CP021983">
    <property type="protein sequence ID" value="ASC70244.1"/>
    <property type="molecule type" value="Genomic_DNA"/>
</dbReference>
<proteinExistence type="predicted"/>
<accession>A0A1Z3HIU9</accession>
<feature type="transmembrane region" description="Helical" evidence="1">
    <location>
        <begin position="104"/>
        <end position="125"/>
    </location>
</feature>
<evidence type="ECO:0000313" key="2">
    <source>
        <dbReference type="EMBL" id="ASC70244.1"/>
    </source>
</evidence>